<dbReference type="AlphaFoldDB" id="A0A660A779"/>
<evidence type="ECO:0000259" key="1">
    <source>
        <dbReference type="Pfam" id="PF09681"/>
    </source>
</evidence>
<dbReference type="Proteomes" id="UP000316580">
    <property type="component" value="Unassembled WGS sequence"/>
</dbReference>
<accession>A0A660A779</accession>
<gene>
    <name evidence="2" type="ORF">FGO82_01200</name>
</gene>
<feature type="domain" description="Phage replisome organiser N-terminal" evidence="1">
    <location>
        <begin position="6"/>
        <end position="35"/>
    </location>
</feature>
<name>A0A660A779_STRPY</name>
<protein>
    <recommendedName>
        <fullName evidence="1">Phage replisome organiser N-terminal domain-containing protein</fullName>
    </recommendedName>
</protein>
<comment type="caution">
    <text evidence="2">The sequence shown here is derived from an EMBL/GenBank/DDBJ whole genome shotgun (WGS) entry which is preliminary data.</text>
</comment>
<evidence type="ECO:0000313" key="2">
    <source>
        <dbReference type="EMBL" id="TNY48508.1"/>
    </source>
</evidence>
<reference evidence="2 3" key="1">
    <citation type="submission" date="2019-05" db="EMBL/GenBank/DDBJ databases">
        <title>Novel genomic isolates of S.pyogenes and S.dysgalactiae subsp. equisimilis associated to necrotising fasciitis (NSTI).</title>
        <authorList>
            <person name="Barrantes I."/>
        </authorList>
    </citation>
    <scope>NUCLEOTIDE SEQUENCE [LARGE SCALE GENOMIC DNA]</scope>
    <source>
        <strain evidence="2 3">SPY6028</strain>
    </source>
</reference>
<organism evidence="2 3">
    <name type="scientific">Streptococcus pyogenes</name>
    <dbReference type="NCBI Taxonomy" id="1314"/>
    <lineage>
        <taxon>Bacteria</taxon>
        <taxon>Bacillati</taxon>
        <taxon>Bacillota</taxon>
        <taxon>Bacilli</taxon>
        <taxon>Lactobacillales</taxon>
        <taxon>Streptococcaceae</taxon>
        <taxon>Streptococcus</taxon>
    </lineage>
</organism>
<dbReference type="EMBL" id="VCID01000288">
    <property type="protein sequence ID" value="TNY48508.1"/>
    <property type="molecule type" value="Genomic_DNA"/>
</dbReference>
<feature type="non-terminal residue" evidence="2">
    <location>
        <position position="35"/>
    </location>
</feature>
<sequence length="35" mass="4138">MSEVQWIKITTDIFDDEKIQLIESMPEGDTLIVIW</sequence>
<proteinExistence type="predicted"/>
<dbReference type="RefSeq" id="WP_197033616.1">
    <property type="nucleotide sequence ID" value="NZ_VCID01000288.1"/>
</dbReference>
<dbReference type="InterPro" id="IPR010056">
    <property type="entry name" value="Phage_rep_org__N"/>
</dbReference>
<evidence type="ECO:0000313" key="3">
    <source>
        <dbReference type="Proteomes" id="UP000316580"/>
    </source>
</evidence>
<dbReference type="Pfam" id="PF09681">
    <property type="entry name" value="Phage_rep_org_N"/>
    <property type="match status" value="1"/>
</dbReference>